<dbReference type="PANTHER" id="PTHR43531:SF14">
    <property type="entry name" value="METHYL-ACCEPTING CHEMOTAXIS PROTEIN I-RELATED"/>
    <property type="match status" value="1"/>
</dbReference>
<accession>A0A3B1BAM9</accession>
<evidence type="ECO:0000259" key="4">
    <source>
        <dbReference type="PROSITE" id="PS50111"/>
    </source>
</evidence>
<keyword evidence="3" id="KW-0812">Transmembrane</keyword>
<dbReference type="CDD" id="cd11386">
    <property type="entry name" value="MCP_signal"/>
    <property type="match status" value="1"/>
</dbReference>
<dbReference type="EMBL" id="UOGC01000006">
    <property type="protein sequence ID" value="VAX15346.1"/>
    <property type="molecule type" value="Genomic_DNA"/>
</dbReference>
<dbReference type="SUPFAM" id="SSF58104">
    <property type="entry name" value="Methyl-accepting chemotaxis protein (MCP) signaling domain"/>
    <property type="match status" value="1"/>
</dbReference>
<dbReference type="Pfam" id="PF00015">
    <property type="entry name" value="MCPsignal"/>
    <property type="match status" value="1"/>
</dbReference>
<dbReference type="GO" id="GO:0007165">
    <property type="term" value="P:signal transduction"/>
    <property type="evidence" value="ECO:0007669"/>
    <property type="project" value="InterPro"/>
</dbReference>
<dbReference type="GO" id="GO:0005886">
    <property type="term" value="C:plasma membrane"/>
    <property type="evidence" value="ECO:0007669"/>
    <property type="project" value="TreeGrafter"/>
</dbReference>
<dbReference type="InterPro" id="IPR004089">
    <property type="entry name" value="MCPsignal_dom"/>
</dbReference>
<proteinExistence type="predicted"/>
<feature type="transmembrane region" description="Helical" evidence="3">
    <location>
        <begin position="6"/>
        <end position="28"/>
    </location>
</feature>
<evidence type="ECO:0000256" key="1">
    <source>
        <dbReference type="ARBA" id="ARBA00022481"/>
    </source>
</evidence>
<keyword evidence="3" id="KW-1133">Transmembrane helix</keyword>
<evidence type="ECO:0000256" key="3">
    <source>
        <dbReference type="SAM" id="Phobius"/>
    </source>
</evidence>
<feature type="transmembrane region" description="Helical" evidence="3">
    <location>
        <begin position="317"/>
        <end position="337"/>
    </location>
</feature>
<organism evidence="5">
    <name type="scientific">hydrothermal vent metagenome</name>
    <dbReference type="NCBI Taxonomy" id="652676"/>
    <lineage>
        <taxon>unclassified sequences</taxon>
        <taxon>metagenomes</taxon>
        <taxon>ecological metagenomes</taxon>
    </lineage>
</organism>
<feature type="domain" description="Methyl-accepting transducer" evidence="4">
    <location>
        <begin position="355"/>
        <end position="584"/>
    </location>
</feature>
<sequence>MKSLQAKLISMLAVMLVIALVLSVILVAKAMEENDMASNYGLKNKIAGYLNAAAGWQAIERGVGATILGSDSPSTSLISKFNNLGSKGDEEVASAMRVAKELIEIYPDRDFESQFSSWKSAYGSLQAVRSRVTSGSIKRGEWIPIASKNINAEFSMRNIAFAPHDDREGVMLLNAVTRVNVATLAEFAGRERAILGGTIAGGKPILPATKETLVGYRALVDNASKAILAQKNLSGTPGELSAAISAYEAEFLGGYQQLREKVYSASAKGEAYPVSGGEWIGAATKAINTVLNISKVVGDIATVDSDRIKSGAHTDEILSLGLLALSVGVFIFIFFFLTRSVIKPINISITTLGEGAGQIESASGQVSSSSQMLAEGATEQASSLEETSSALDQMASMTKQNADNANEASALAKDLMKEAEKGGDIMNNMSVAMDEITKSSDEIRKINKVIEEIAFQTNLLALNAAVEAARAGEHGKGFAVVAEEVRNLAQRSASAAKDTSSLIEESGGRVESGSSMAAEANHAIVGMLDNVKKVTDLVGEIASASNEQAQGIDQVNNAVSQMDRVTQQNAANAEQSAAASEELSAQAESLNDVVRGLMIIVSGVDSTGMERHGSPSGGGRKQLAGRAPVRTAP</sequence>
<dbReference type="PROSITE" id="PS50111">
    <property type="entry name" value="CHEMOTAXIS_TRANSDUC_2"/>
    <property type="match status" value="1"/>
</dbReference>
<keyword evidence="5" id="KW-0675">Receptor</keyword>
<feature type="region of interest" description="Disordered" evidence="2">
    <location>
        <begin position="606"/>
        <end position="633"/>
    </location>
</feature>
<reference evidence="5" key="1">
    <citation type="submission" date="2018-06" db="EMBL/GenBank/DDBJ databases">
        <authorList>
            <person name="Zhirakovskaya E."/>
        </authorList>
    </citation>
    <scope>NUCLEOTIDE SEQUENCE</scope>
</reference>
<keyword evidence="3" id="KW-0472">Membrane</keyword>
<gene>
    <name evidence="5" type="ORF">MNBD_NITROSPINAE01-1285</name>
</gene>
<evidence type="ECO:0000313" key="5">
    <source>
        <dbReference type="EMBL" id="VAX15346.1"/>
    </source>
</evidence>
<dbReference type="PANTHER" id="PTHR43531">
    <property type="entry name" value="PROTEIN ICFG"/>
    <property type="match status" value="1"/>
</dbReference>
<feature type="non-terminal residue" evidence="5">
    <location>
        <position position="633"/>
    </location>
</feature>
<dbReference type="Gene3D" id="1.10.287.950">
    <property type="entry name" value="Methyl-accepting chemotaxis protein"/>
    <property type="match status" value="1"/>
</dbReference>
<evidence type="ECO:0000256" key="2">
    <source>
        <dbReference type="SAM" id="MobiDB-lite"/>
    </source>
</evidence>
<name>A0A3B1BAM9_9ZZZZ</name>
<dbReference type="GO" id="GO:0004888">
    <property type="term" value="F:transmembrane signaling receptor activity"/>
    <property type="evidence" value="ECO:0007669"/>
    <property type="project" value="TreeGrafter"/>
</dbReference>
<protein>
    <submittedName>
        <fullName evidence="5">Methyl-accepting chemotaxis protein I (Serine chemoreceptor protein)</fullName>
    </submittedName>
</protein>
<dbReference type="SMART" id="SM00283">
    <property type="entry name" value="MA"/>
    <property type="match status" value="1"/>
</dbReference>
<dbReference type="InterPro" id="IPR051310">
    <property type="entry name" value="MCP_chemotaxis"/>
</dbReference>
<dbReference type="AlphaFoldDB" id="A0A3B1BAM9"/>
<dbReference type="GO" id="GO:0006935">
    <property type="term" value="P:chemotaxis"/>
    <property type="evidence" value="ECO:0007669"/>
    <property type="project" value="TreeGrafter"/>
</dbReference>
<keyword evidence="1" id="KW-0488">Methylation</keyword>
<dbReference type="FunFam" id="1.10.287.950:FF:000001">
    <property type="entry name" value="Methyl-accepting chemotaxis sensory transducer"/>
    <property type="match status" value="1"/>
</dbReference>